<dbReference type="Proteomes" id="UP000257080">
    <property type="component" value="Unassembled WGS sequence"/>
</dbReference>
<dbReference type="Pfam" id="PF06224">
    <property type="entry name" value="AlkZ-like"/>
    <property type="match status" value="1"/>
</dbReference>
<evidence type="ECO:0000313" key="1">
    <source>
        <dbReference type="EMBL" id="RFA27850.1"/>
    </source>
</evidence>
<evidence type="ECO:0000313" key="2">
    <source>
        <dbReference type="Proteomes" id="UP000257080"/>
    </source>
</evidence>
<organism evidence="1 2">
    <name type="scientific">Subtercola boreus</name>
    <dbReference type="NCBI Taxonomy" id="120213"/>
    <lineage>
        <taxon>Bacteria</taxon>
        <taxon>Bacillati</taxon>
        <taxon>Actinomycetota</taxon>
        <taxon>Actinomycetes</taxon>
        <taxon>Micrococcales</taxon>
        <taxon>Microbacteriaceae</taxon>
        <taxon>Subtercola</taxon>
    </lineage>
</organism>
<dbReference type="PANTHER" id="PTHR38479">
    <property type="entry name" value="LMO0824 PROTEIN"/>
    <property type="match status" value="1"/>
</dbReference>
<dbReference type="OrthoDB" id="9148135at2"/>
<dbReference type="AlphaFoldDB" id="A0A3E0WDM3"/>
<dbReference type="InterPro" id="IPR009351">
    <property type="entry name" value="AlkZ-like"/>
</dbReference>
<evidence type="ECO:0008006" key="3">
    <source>
        <dbReference type="Google" id="ProtNLM"/>
    </source>
</evidence>
<proteinExistence type="predicted"/>
<accession>A0A3E0WDM3</accession>
<comment type="caution">
    <text evidence="1">The sequence shown here is derived from an EMBL/GenBank/DDBJ whole genome shotgun (WGS) entry which is preliminary data.</text>
</comment>
<dbReference type="PANTHER" id="PTHR38479:SF2">
    <property type="entry name" value="WINGED HELIX DNA-BINDING DOMAIN-CONTAINING PROTEIN"/>
    <property type="match status" value="1"/>
</dbReference>
<reference evidence="1 2" key="1">
    <citation type="submission" date="2017-04" db="EMBL/GenBank/DDBJ databases">
        <title>Comparative genome analysis of Subtercola boreus.</title>
        <authorList>
            <person name="Cho Y.-J."/>
            <person name="Cho A."/>
            <person name="Kim O.-S."/>
            <person name="Lee J.-I."/>
        </authorList>
    </citation>
    <scope>NUCLEOTIDE SEQUENCE [LARGE SCALE GENOMIC DNA]</scope>
    <source>
        <strain evidence="1 2">P28004</strain>
    </source>
</reference>
<name>A0A3E0WDM3_9MICO</name>
<dbReference type="RefSeq" id="WP_116418030.1">
    <property type="nucleotide sequence ID" value="NZ_NBXC01000013.1"/>
</dbReference>
<dbReference type="EMBL" id="NBXE01000018">
    <property type="protein sequence ID" value="RFA27850.1"/>
    <property type="molecule type" value="Genomic_DNA"/>
</dbReference>
<sequence length="360" mass="39519">MNKQQAVQLARLRLANQHIQQPPALDPTGVVRFMTAMQAQDLPGAKRSIALRSPGATLATVDDELNSGAVVRSWPFRGTLHFVVAEDLEWMLDLTATRTVTGAATRHRQLGLDSDTFEKARAVAIASLEGGRSLVRDALFAEFRVHGIDTTSNRGSHLLWYLSHTKTLCFGPMVGGAQALVLLEEWVEHPRRLSHDEGARELTLRYFTSHGPATLRDFLWWSNLLTGDARLGLDAARDNLESLVVDGAEYWMPAGTLAQPPLRAVVQLLPGFDEYLLGYANRTAVLAPEYWERIVPGNNGMFMPTIVAGGRIVGTWSRRASPKRVAVLPQPFEPLSAAQQRGAARAADRYAAYLGVPLAP</sequence>
<protein>
    <recommendedName>
        <fullName evidence="3">Winged helix DNA-binding domain-containing protein</fullName>
    </recommendedName>
</protein>
<gene>
    <name evidence="1" type="ORF">B7R25_05840</name>
</gene>